<comment type="caution">
    <text evidence="1">The sequence shown here is derived from an EMBL/GenBank/DDBJ whole genome shotgun (WGS) entry which is preliminary data.</text>
</comment>
<sequence length="235" mass="25414">MRNGEAIAHMQALTWPLLRSQPALLNTLCSALLTTSDIAGAIDCLQSALVLAPGFLEASLNLCQAMLGAKSYEQGLKLLKQAADQHPNSLDARLALAIARMDLGFAAGARPLFAQTLYLGNDSPLVRRGLAASDTALTSVITGPHIQLRPFCCGRADFIQRAFNDRSFLRRMGRTWSVPGAREALETQLGQQLQATVTTRTALEWVLEAALLTLDLAFNHARLKKTGVLCLGRHP</sequence>
<keyword evidence="2" id="KW-1185">Reference proteome</keyword>
<dbReference type="Proteomes" id="UP001180081">
    <property type="component" value="Unassembled WGS sequence"/>
</dbReference>
<dbReference type="Pfam" id="PF14559">
    <property type="entry name" value="TPR_19"/>
    <property type="match status" value="1"/>
</dbReference>
<dbReference type="SUPFAM" id="SSF48452">
    <property type="entry name" value="TPR-like"/>
    <property type="match status" value="1"/>
</dbReference>
<dbReference type="Gene3D" id="1.25.40.10">
    <property type="entry name" value="Tetratricopeptide repeat domain"/>
    <property type="match status" value="1"/>
</dbReference>
<dbReference type="RefSeq" id="WP_290333513.1">
    <property type="nucleotide sequence ID" value="NZ_JAUFPU010000018.1"/>
</dbReference>
<proteinExistence type="predicted"/>
<reference evidence="1" key="2">
    <citation type="submission" date="2023-06" db="EMBL/GenBank/DDBJ databases">
        <authorList>
            <person name="Lucena T."/>
            <person name="Sun Q."/>
        </authorList>
    </citation>
    <scope>NUCLEOTIDE SEQUENCE</scope>
    <source>
        <strain evidence="1">CECT 7703</strain>
    </source>
</reference>
<protein>
    <recommendedName>
        <fullName evidence="3">Tetratricopeptide repeat protein</fullName>
    </recommendedName>
</protein>
<organism evidence="1 2">
    <name type="scientific">Chitinimonas viridis</name>
    <dbReference type="NCBI Taxonomy" id="664880"/>
    <lineage>
        <taxon>Bacteria</taxon>
        <taxon>Pseudomonadati</taxon>
        <taxon>Pseudomonadota</taxon>
        <taxon>Betaproteobacteria</taxon>
        <taxon>Neisseriales</taxon>
        <taxon>Chitinibacteraceae</taxon>
        <taxon>Chitinimonas</taxon>
    </lineage>
</organism>
<dbReference type="EMBL" id="JAUFPU010000018">
    <property type="protein sequence ID" value="MDN3578134.1"/>
    <property type="molecule type" value="Genomic_DNA"/>
</dbReference>
<accession>A0ABT8B7Y4</accession>
<name>A0ABT8B7Y4_9NEIS</name>
<evidence type="ECO:0000313" key="2">
    <source>
        <dbReference type="Proteomes" id="UP001180081"/>
    </source>
</evidence>
<evidence type="ECO:0008006" key="3">
    <source>
        <dbReference type="Google" id="ProtNLM"/>
    </source>
</evidence>
<reference evidence="1" key="1">
    <citation type="journal article" date="2014" name="Int. J. Syst. Evol. Microbiol.">
        <title>Complete genome of a new Firmicutes species belonging to the dominant human colonic microbiota ('Ruminococcus bicirculans') reveals two chromosomes and a selective capacity to utilize plant glucans.</title>
        <authorList>
            <consortium name="NISC Comparative Sequencing Program"/>
            <person name="Wegmann U."/>
            <person name="Louis P."/>
            <person name="Goesmann A."/>
            <person name="Henrissat B."/>
            <person name="Duncan S.H."/>
            <person name="Flint H.J."/>
        </authorList>
    </citation>
    <scope>NUCLEOTIDE SEQUENCE</scope>
    <source>
        <strain evidence="1">CECT 7703</strain>
    </source>
</reference>
<evidence type="ECO:0000313" key="1">
    <source>
        <dbReference type="EMBL" id="MDN3578134.1"/>
    </source>
</evidence>
<gene>
    <name evidence="1" type="ORF">QWZ03_15310</name>
</gene>
<dbReference type="InterPro" id="IPR011990">
    <property type="entry name" value="TPR-like_helical_dom_sf"/>
</dbReference>